<reference evidence="1" key="1">
    <citation type="journal article" date="2023" name="G3 (Bethesda)">
        <title>A reference genome for the long-term kleptoplast-retaining sea slug Elysia crispata morphotype clarki.</title>
        <authorList>
            <person name="Eastman K.E."/>
            <person name="Pendleton A.L."/>
            <person name="Shaikh M.A."/>
            <person name="Suttiyut T."/>
            <person name="Ogas R."/>
            <person name="Tomko P."/>
            <person name="Gavelis G."/>
            <person name="Widhalm J.R."/>
            <person name="Wisecaver J.H."/>
        </authorList>
    </citation>
    <scope>NUCLEOTIDE SEQUENCE</scope>
    <source>
        <strain evidence="1">ECLA1</strain>
    </source>
</reference>
<dbReference type="EMBL" id="JAWDGP010008107">
    <property type="protein sequence ID" value="KAK3690737.1"/>
    <property type="molecule type" value="Genomic_DNA"/>
</dbReference>
<keyword evidence="2" id="KW-1185">Reference proteome</keyword>
<accession>A0AAE0XDJ8</accession>
<comment type="caution">
    <text evidence="1">The sequence shown here is derived from an EMBL/GenBank/DDBJ whole genome shotgun (WGS) entry which is preliminary data.</text>
</comment>
<proteinExistence type="predicted"/>
<dbReference type="Proteomes" id="UP001283361">
    <property type="component" value="Unassembled WGS sequence"/>
</dbReference>
<evidence type="ECO:0000313" key="1">
    <source>
        <dbReference type="EMBL" id="KAK3690737.1"/>
    </source>
</evidence>
<gene>
    <name evidence="1" type="ORF">RRG08_061175</name>
</gene>
<name>A0AAE0XDJ8_9GAST</name>
<protein>
    <submittedName>
        <fullName evidence="1">Uncharacterized protein</fullName>
    </submittedName>
</protein>
<sequence>MDDGRDVIDPRRDPVLGIAGEASDEGGHCFNTDHLAMRESYQMLLFSIVLTSACKQNPRGSQFEAPANLVHEKGAGAGDRDNVATMLSQDLDIVRTSPCCLPSALWSCLEGVEFEELQMVFLECLVGAKFVNYQKGSEFVERLV</sequence>
<organism evidence="1 2">
    <name type="scientific">Elysia crispata</name>
    <name type="common">lettuce slug</name>
    <dbReference type="NCBI Taxonomy" id="231223"/>
    <lineage>
        <taxon>Eukaryota</taxon>
        <taxon>Metazoa</taxon>
        <taxon>Spiralia</taxon>
        <taxon>Lophotrochozoa</taxon>
        <taxon>Mollusca</taxon>
        <taxon>Gastropoda</taxon>
        <taxon>Heterobranchia</taxon>
        <taxon>Euthyneura</taxon>
        <taxon>Panpulmonata</taxon>
        <taxon>Sacoglossa</taxon>
        <taxon>Placobranchoidea</taxon>
        <taxon>Plakobranchidae</taxon>
        <taxon>Elysia</taxon>
    </lineage>
</organism>
<evidence type="ECO:0000313" key="2">
    <source>
        <dbReference type="Proteomes" id="UP001283361"/>
    </source>
</evidence>
<dbReference type="AlphaFoldDB" id="A0AAE0XDJ8"/>